<gene>
    <name evidence="2" type="ORF">JBS370_LOCUS26863</name>
</gene>
<sequence>AAKCNQWKLIEVILKNRSDLVEQKDKNDNNLLHLLANLNEDGGAERSDNLHDLSLFDPLDPKLAIPISPSLVPFDTNMETLSSLSSGIGSDSNDQESWNNFTLPTNMQSNRPRLKIIAQPYSGGKLRYRSEFDKNKSRLGVLKNRNEESNYKGPAILIPEDYRKPNDKYYIRVSLVTVEYKKTNLHYFHPYELEHPLNKEINDRGHNCVWVPIQEEDCLSGTKSFPYLRIVKTRACHLQTSTSLRPFDCDNQDLQNQSLVQFSCPKDIINEYNLNKSQLAFTVAKEVTIDGRPIMELYSDTTVYSEEIVDGVDIESPVDDVIESTVDNVIQSTTPTTNSLISNCRVYKYAPKSGFDTSNEDMLILLTNKLEPKKYGRLEITFECNLPNQHWSQPIDNIDTKDRTISFKTPKFPYSFEIVQPVDVILKQTNRTLGTLKYYYMSTLTPCSRCQSYVVENRTDSVPNVPNKRLFSTINIDDSVSDTFQLLHIDSTKDANKNLIDTIHDAVESLFLNNDYTLFLRLCRPFIKKRPKLLHDALDNNYSDLLLKFIPIASIDILQQTNELGETVLLHALRLNQIEIIQGLLQRNKSEELIQYIDDKRNNIFHLIASHSISLEILDLLINYLHEKLISIKEKFDHFNQDYQTPLQIAISKNNLLLTKSLLQYSNTNIHEIKNRTGDNLIHLAVRSGDLAMIKYLIEDGKLIKQGNQSNLTMTPTELAQSLKHDDILKYLNEIYPQEEIDDDSSSDDN</sequence>
<dbReference type="Gene3D" id="2.60.40.340">
    <property type="entry name" value="Rel homology domain (RHD), DNA-binding domain"/>
    <property type="match status" value="1"/>
</dbReference>
<evidence type="ECO:0008006" key="4">
    <source>
        <dbReference type="Google" id="ProtNLM"/>
    </source>
</evidence>
<dbReference type="InterPro" id="IPR002110">
    <property type="entry name" value="Ankyrin_rpt"/>
</dbReference>
<dbReference type="AlphaFoldDB" id="A0A819PLL4"/>
<dbReference type="EMBL" id="CAJOBD010004870">
    <property type="protein sequence ID" value="CAF4011438.1"/>
    <property type="molecule type" value="Genomic_DNA"/>
</dbReference>
<evidence type="ECO:0000313" key="2">
    <source>
        <dbReference type="EMBL" id="CAF4011438.1"/>
    </source>
</evidence>
<comment type="caution">
    <text evidence="2">The sequence shown here is derived from an EMBL/GenBank/DDBJ whole genome shotgun (WGS) entry which is preliminary data.</text>
</comment>
<protein>
    <recommendedName>
        <fullName evidence="4">Relish</fullName>
    </recommendedName>
</protein>
<dbReference type="InterPro" id="IPR037059">
    <property type="entry name" value="RHD_DNA_bind_dom_sf"/>
</dbReference>
<dbReference type="GO" id="GO:0003677">
    <property type="term" value="F:DNA binding"/>
    <property type="evidence" value="ECO:0007669"/>
    <property type="project" value="InterPro"/>
</dbReference>
<keyword evidence="1" id="KW-0040">ANK repeat</keyword>
<feature type="repeat" description="ANK" evidence="1">
    <location>
        <begin position="677"/>
        <end position="709"/>
    </location>
</feature>
<dbReference type="SUPFAM" id="SSF48403">
    <property type="entry name" value="Ankyrin repeat"/>
    <property type="match status" value="1"/>
</dbReference>
<dbReference type="Gene3D" id="1.25.40.20">
    <property type="entry name" value="Ankyrin repeat-containing domain"/>
    <property type="match status" value="1"/>
</dbReference>
<dbReference type="PANTHER" id="PTHR24121">
    <property type="entry name" value="NO MECHANORECEPTOR POTENTIAL C, ISOFORM D-RELATED"/>
    <property type="match status" value="1"/>
</dbReference>
<evidence type="ECO:0000313" key="3">
    <source>
        <dbReference type="Proteomes" id="UP000663836"/>
    </source>
</evidence>
<accession>A0A819PLL4</accession>
<dbReference type="Pfam" id="PF12796">
    <property type="entry name" value="Ank_2"/>
    <property type="match status" value="1"/>
</dbReference>
<reference evidence="2" key="1">
    <citation type="submission" date="2021-02" db="EMBL/GenBank/DDBJ databases">
        <authorList>
            <person name="Nowell W R."/>
        </authorList>
    </citation>
    <scope>NUCLEOTIDE SEQUENCE</scope>
</reference>
<name>A0A819PLL4_9BILA</name>
<dbReference type="PROSITE" id="PS50088">
    <property type="entry name" value="ANK_REPEAT"/>
    <property type="match status" value="1"/>
</dbReference>
<dbReference type="PROSITE" id="PS50297">
    <property type="entry name" value="ANK_REP_REGION"/>
    <property type="match status" value="1"/>
</dbReference>
<evidence type="ECO:0000256" key="1">
    <source>
        <dbReference type="PROSITE-ProRule" id="PRU00023"/>
    </source>
</evidence>
<organism evidence="2 3">
    <name type="scientific">Rotaria sordida</name>
    <dbReference type="NCBI Taxonomy" id="392033"/>
    <lineage>
        <taxon>Eukaryota</taxon>
        <taxon>Metazoa</taxon>
        <taxon>Spiralia</taxon>
        <taxon>Gnathifera</taxon>
        <taxon>Rotifera</taxon>
        <taxon>Eurotatoria</taxon>
        <taxon>Bdelloidea</taxon>
        <taxon>Philodinida</taxon>
        <taxon>Philodinidae</taxon>
        <taxon>Rotaria</taxon>
    </lineage>
</organism>
<dbReference type="InterPro" id="IPR036770">
    <property type="entry name" value="Ankyrin_rpt-contain_sf"/>
</dbReference>
<feature type="non-terminal residue" evidence="2">
    <location>
        <position position="1"/>
    </location>
</feature>
<dbReference type="GO" id="GO:0003700">
    <property type="term" value="F:DNA-binding transcription factor activity"/>
    <property type="evidence" value="ECO:0007669"/>
    <property type="project" value="InterPro"/>
</dbReference>
<dbReference type="Proteomes" id="UP000663836">
    <property type="component" value="Unassembled WGS sequence"/>
</dbReference>
<proteinExistence type="predicted"/>
<dbReference type="SMART" id="SM00248">
    <property type="entry name" value="ANK"/>
    <property type="match status" value="4"/>
</dbReference>
<dbReference type="PANTHER" id="PTHR24121:SF23">
    <property type="entry name" value="NO MECHANORECEPTOR POTENTIAL C, ISOFORM H"/>
    <property type="match status" value="1"/>
</dbReference>